<sequence length="142" mass="15836">MMVRGRWRPTDGDDARATRKKEMVEQREEEKADAVEEEKRRRCTEVGRHASDNEHMSKKFNFGYPTGGDEEDDEEMEAMKEEEKKERGGGGGGREGRGGGVEVPEQAKAAADGGRAGVGRCAGGDGPWERRRASRVLLKLEW</sequence>
<comment type="caution">
    <text evidence="2">The sequence shown here is derived from an EMBL/GenBank/DDBJ whole genome shotgun (WGS) entry which is preliminary data.</text>
</comment>
<gene>
    <name evidence="2" type="ORF">B296_00037992</name>
</gene>
<evidence type="ECO:0000256" key="1">
    <source>
        <dbReference type="SAM" id="MobiDB-lite"/>
    </source>
</evidence>
<evidence type="ECO:0000313" key="2">
    <source>
        <dbReference type="EMBL" id="RRT62702.1"/>
    </source>
</evidence>
<protein>
    <submittedName>
        <fullName evidence="2">Uncharacterized protein</fullName>
    </submittedName>
</protein>
<dbReference type="Proteomes" id="UP000287651">
    <property type="component" value="Unassembled WGS sequence"/>
</dbReference>
<feature type="compositionally biased region" description="Gly residues" evidence="1">
    <location>
        <begin position="89"/>
        <end position="101"/>
    </location>
</feature>
<feature type="compositionally biased region" description="Basic and acidic residues" evidence="1">
    <location>
        <begin position="8"/>
        <end position="57"/>
    </location>
</feature>
<feature type="region of interest" description="Disordered" evidence="1">
    <location>
        <begin position="1"/>
        <end position="128"/>
    </location>
</feature>
<accession>A0A426ZFE8</accession>
<dbReference type="AlphaFoldDB" id="A0A426ZFE8"/>
<evidence type="ECO:0000313" key="3">
    <source>
        <dbReference type="Proteomes" id="UP000287651"/>
    </source>
</evidence>
<dbReference type="EMBL" id="AMZH03006885">
    <property type="protein sequence ID" value="RRT62702.1"/>
    <property type="molecule type" value="Genomic_DNA"/>
</dbReference>
<reference evidence="2 3" key="1">
    <citation type="journal article" date="2014" name="Agronomy (Basel)">
        <title>A Draft Genome Sequence for Ensete ventricosum, the Drought-Tolerant Tree Against Hunger.</title>
        <authorList>
            <person name="Harrison J."/>
            <person name="Moore K.A."/>
            <person name="Paszkiewicz K."/>
            <person name="Jones T."/>
            <person name="Grant M."/>
            <person name="Ambacheew D."/>
            <person name="Muzemil S."/>
            <person name="Studholme D.J."/>
        </authorList>
    </citation>
    <scope>NUCLEOTIDE SEQUENCE [LARGE SCALE GENOMIC DNA]</scope>
</reference>
<feature type="compositionally biased region" description="Gly residues" evidence="1">
    <location>
        <begin position="114"/>
        <end position="126"/>
    </location>
</feature>
<feature type="compositionally biased region" description="Basic and acidic residues" evidence="1">
    <location>
        <begin position="77"/>
        <end position="88"/>
    </location>
</feature>
<organism evidence="2 3">
    <name type="scientific">Ensete ventricosum</name>
    <name type="common">Abyssinian banana</name>
    <name type="synonym">Musa ensete</name>
    <dbReference type="NCBI Taxonomy" id="4639"/>
    <lineage>
        <taxon>Eukaryota</taxon>
        <taxon>Viridiplantae</taxon>
        <taxon>Streptophyta</taxon>
        <taxon>Embryophyta</taxon>
        <taxon>Tracheophyta</taxon>
        <taxon>Spermatophyta</taxon>
        <taxon>Magnoliopsida</taxon>
        <taxon>Liliopsida</taxon>
        <taxon>Zingiberales</taxon>
        <taxon>Musaceae</taxon>
        <taxon>Ensete</taxon>
    </lineage>
</organism>
<proteinExistence type="predicted"/>
<name>A0A426ZFE8_ENSVE</name>